<keyword evidence="2" id="KW-1185">Reference proteome</keyword>
<evidence type="ECO:0000313" key="1">
    <source>
        <dbReference type="EMBL" id="CAK9066128.1"/>
    </source>
</evidence>
<dbReference type="Proteomes" id="UP001642484">
    <property type="component" value="Unassembled WGS sequence"/>
</dbReference>
<protein>
    <submittedName>
        <fullName evidence="1">Uncharacterized protein</fullName>
    </submittedName>
</protein>
<accession>A0ABP0NRP1</accession>
<gene>
    <name evidence="1" type="ORF">CCMP2556_LOCUS32472</name>
</gene>
<reference evidence="1 2" key="1">
    <citation type="submission" date="2024-02" db="EMBL/GenBank/DDBJ databases">
        <authorList>
            <person name="Chen Y."/>
            <person name="Shah S."/>
            <person name="Dougan E. K."/>
            <person name="Thang M."/>
            <person name="Chan C."/>
        </authorList>
    </citation>
    <scope>NUCLEOTIDE SEQUENCE [LARGE SCALE GENOMIC DNA]</scope>
</reference>
<organism evidence="1 2">
    <name type="scientific">Durusdinium trenchii</name>
    <dbReference type="NCBI Taxonomy" id="1381693"/>
    <lineage>
        <taxon>Eukaryota</taxon>
        <taxon>Sar</taxon>
        <taxon>Alveolata</taxon>
        <taxon>Dinophyceae</taxon>
        <taxon>Suessiales</taxon>
        <taxon>Symbiodiniaceae</taxon>
        <taxon>Durusdinium</taxon>
    </lineage>
</organism>
<comment type="caution">
    <text evidence="1">The sequence shown here is derived from an EMBL/GenBank/DDBJ whole genome shotgun (WGS) entry which is preliminary data.</text>
</comment>
<evidence type="ECO:0000313" key="2">
    <source>
        <dbReference type="Proteomes" id="UP001642484"/>
    </source>
</evidence>
<sequence>MVFDTVQLCWLCRRYTGCCGEACSNFEKPVDADSWGCSAWNPEVLDYLEEPATATNPELSRIADLVDKTPFEQTIPGGTDPTEYTCLCKGEAPLIDPTKMLLVDLWMSFCIECYLVEFACRQ</sequence>
<dbReference type="EMBL" id="CAXAMN010022073">
    <property type="protein sequence ID" value="CAK9066128.1"/>
    <property type="molecule type" value="Genomic_DNA"/>
</dbReference>
<name>A0ABP0NRP1_9DINO</name>
<proteinExistence type="predicted"/>